<dbReference type="Proteomes" id="UP000723714">
    <property type="component" value="Unassembled WGS sequence"/>
</dbReference>
<evidence type="ECO:0000259" key="2">
    <source>
        <dbReference type="PROSITE" id="PS50894"/>
    </source>
</evidence>
<organism evidence="3 4">
    <name type="scientific">Faecalicatena faecalis</name>
    <dbReference type="NCBI Taxonomy" id="2726362"/>
    <lineage>
        <taxon>Bacteria</taxon>
        <taxon>Bacillati</taxon>
        <taxon>Bacillota</taxon>
        <taxon>Clostridia</taxon>
        <taxon>Lachnospirales</taxon>
        <taxon>Lachnospiraceae</taxon>
        <taxon>Faecalicatena</taxon>
    </lineage>
</organism>
<dbReference type="RefSeq" id="WP_216244214.1">
    <property type="nucleotide sequence ID" value="NZ_JABACJ020000020.1"/>
</dbReference>
<keyword evidence="1" id="KW-0597">Phosphoprotein</keyword>
<keyword evidence="4" id="KW-1185">Reference proteome</keyword>
<dbReference type="EMBL" id="JABACJ020000020">
    <property type="protein sequence ID" value="MBU3877589.1"/>
    <property type="molecule type" value="Genomic_DNA"/>
</dbReference>
<accession>A0ABS6D7Y7</accession>
<comment type="caution">
    <text evidence="3">The sequence shown here is derived from an EMBL/GenBank/DDBJ whole genome shotgun (WGS) entry which is preliminary data.</text>
</comment>
<evidence type="ECO:0000313" key="3">
    <source>
        <dbReference type="EMBL" id="MBU3877589.1"/>
    </source>
</evidence>
<evidence type="ECO:0000256" key="1">
    <source>
        <dbReference type="PROSITE-ProRule" id="PRU00110"/>
    </source>
</evidence>
<dbReference type="PROSITE" id="PS50894">
    <property type="entry name" value="HPT"/>
    <property type="match status" value="1"/>
</dbReference>
<gene>
    <name evidence="3" type="ORF">HGO97_017440</name>
</gene>
<dbReference type="Pfam" id="PF01627">
    <property type="entry name" value="Hpt"/>
    <property type="match status" value="1"/>
</dbReference>
<dbReference type="InterPro" id="IPR008207">
    <property type="entry name" value="Sig_transdc_His_kin_Hpt_dom"/>
</dbReference>
<feature type="domain" description="HPt" evidence="2">
    <location>
        <begin position="19"/>
        <end position="115"/>
    </location>
</feature>
<reference evidence="3 4" key="1">
    <citation type="submission" date="2021-06" db="EMBL/GenBank/DDBJ databases">
        <title>Faecalicatena sp. nov. isolated from porcine feces.</title>
        <authorList>
            <person name="Oh B.S."/>
            <person name="Lee J.H."/>
        </authorList>
    </citation>
    <scope>NUCLEOTIDE SEQUENCE [LARGE SCALE GENOMIC DNA]</scope>
    <source>
        <strain evidence="3 4">AGMB00832</strain>
    </source>
</reference>
<evidence type="ECO:0000313" key="4">
    <source>
        <dbReference type="Proteomes" id="UP000723714"/>
    </source>
</evidence>
<name>A0ABS6D7Y7_9FIRM</name>
<proteinExistence type="predicted"/>
<protein>
    <submittedName>
        <fullName evidence="3">Hpt domain-containing protein</fullName>
    </submittedName>
</protein>
<feature type="modified residue" description="Phosphohistidine" evidence="1">
    <location>
        <position position="60"/>
    </location>
</feature>
<sequence>MDLQNFYKAIGVNYNTVLRRLRREDLIEKYLKLFLKDQTFILLAEAKENGDYQQLFGAAHTIKGLALNLELSPLADAASSLTEYLRNDTPKDNTIVDEKYEKLMTEYNTIRNLLQ</sequence>